<keyword evidence="9" id="KW-0444">Lipid biosynthesis</keyword>
<evidence type="ECO:0000256" key="1">
    <source>
        <dbReference type="ARBA" id="ARBA00001141"/>
    </source>
</evidence>
<keyword evidence="9" id="KW-1208">Phospholipid metabolism</keyword>
<evidence type="ECO:0000256" key="3">
    <source>
        <dbReference type="ARBA" id="ARBA00005189"/>
    </source>
</evidence>
<dbReference type="Proteomes" id="UP000198717">
    <property type="component" value="Unassembled WGS sequence"/>
</dbReference>
<comment type="domain">
    <text evidence="9">The HXXXXD motif is essential for acyltransferase activity and may constitute the binding site for the phosphate moiety of the glycerol-3-phosphate.</text>
</comment>
<dbReference type="Proteomes" id="UP000321224">
    <property type="component" value="Unassembled WGS sequence"/>
</dbReference>
<dbReference type="SMART" id="SM00563">
    <property type="entry name" value="PlsC"/>
    <property type="match status" value="1"/>
</dbReference>
<dbReference type="PANTHER" id="PTHR10434:SF11">
    <property type="entry name" value="1-ACYL-SN-GLYCEROL-3-PHOSPHATE ACYLTRANSFERASE"/>
    <property type="match status" value="1"/>
</dbReference>
<accession>A0A511H625</accession>
<reference evidence="13 14" key="1">
    <citation type="submission" date="2016-10" db="EMBL/GenBank/DDBJ databases">
        <authorList>
            <person name="Varghese N."/>
            <person name="Submissions S."/>
        </authorList>
    </citation>
    <scope>NUCLEOTIDE SEQUENCE [LARGE SCALE GENOMIC DNA]</scope>
    <source>
        <strain evidence="13 14">DSM 2260</strain>
    </source>
</reference>
<evidence type="ECO:0000256" key="7">
    <source>
        <dbReference type="ARBA" id="ARBA00022679"/>
    </source>
</evidence>
<comment type="pathway">
    <text evidence="2">Phospholipid metabolism; CDP-diacylglycerol biosynthesis; CDP-diacylglycerol from sn-glycerol 3-phosphate: step 2/3.</text>
</comment>
<dbReference type="EMBL" id="BJVY01000003">
    <property type="protein sequence ID" value="GEL68977.1"/>
    <property type="molecule type" value="Genomic_DNA"/>
</dbReference>
<dbReference type="EC" id="2.3.1.51" evidence="5 9"/>
<dbReference type="InterPro" id="IPR004552">
    <property type="entry name" value="AGP_acyltrans"/>
</dbReference>
<dbReference type="Pfam" id="PF01553">
    <property type="entry name" value="Acyltransferase"/>
    <property type="match status" value="1"/>
</dbReference>
<dbReference type="GO" id="GO:0016024">
    <property type="term" value="P:CDP-diacylglycerol biosynthetic process"/>
    <property type="evidence" value="ECO:0007669"/>
    <property type="project" value="UniProtKB-UniPathway"/>
</dbReference>
<dbReference type="GO" id="GO:0006654">
    <property type="term" value="P:phosphatidic acid biosynthetic process"/>
    <property type="evidence" value="ECO:0007669"/>
    <property type="project" value="TreeGrafter"/>
</dbReference>
<dbReference type="AlphaFoldDB" id="A0A511H625"/>
<keyword evidence="8 9" id="KW-0012">Acyltransferase</keyword>
<evidence type="ECO:0000313" key="15">
    <source>
        <dbReference type="Proteomes" id="UP000321224"/>
    </source>
</evidence>
<dbReference type="SUPFAM" id="SSF69593">
    <property type="entry name" value="Glycerol-3-phosphate (1)-acyltransferase"/>
    <property type="match status" value="1"/>
</dbReference>
<evidence type="ECO:0000256" key="9">
    <source>
        <dbReference type="RuleBase" id="RU361267"/>
    </source>
</evidence>
<dbReference type="EMBL" id="FNAJ01000001">
    <property type="protein sequence ID" value="SDD38727.1"/>
    <property type="molecule type" value="Genomic_DNA"/>
</dbReference>
<evidence type="ECO:0000313" key="12">
    <source>
        <dbReference type="EMBL" id="GEL68977.1"/>
    </source>
</evidence>
<dbReference type="CDD" id="cd07989">
    <property type="entry name" value="LPLAT_AGPAT-like"/>
    <property type="match status" value="1"/>
</dbReference>
<evidence type="ECO:0000256" key="10">
    <source>
        <dbReference type="SAM" id="Phobius"/>
    </source>
</evidence>
<evidence type="ECO:0000256" key="5">
    <source>
        <dbReference type="ARBA" id="ARBA00013211"/>
    </source>
</evidence>
<name>A0A511H625_9BACT</name>
<comment type="similarity">
    <text evidence="4 9">Belongs to the 1-acyl-sn-glycerol-3-phosphate acyltransferase family.</text>
</comment>
<dbReference type="InterPro" id="IPR002123">
    <property type="entry name" value="Plipid/glycerol_acylTrfase"/>
</dbReference>
<dbReference type="GO" id="GO:0003841">
    <property type="term" value="F:1-acylglycerol-3-phosphate O-acyltransferase activity"/>
    <property type="evidence" value="ECO:0007669"/>
    <property type="project" value="UniProtKB-UniRule"/>
</dbReference>
<sequence>MGMQDRQEGSVGWARRWYAWGLAMKYAVTLWFWVVFLLTAPVLFTLGALLLVVTYPFDRDRRLLHSLVCRWCYGLWLHASPGWRTRIEGRERIPPGPCVMVVNHQSAADILAVMGLFHPYKFVAKASLFSLPLVGWMMTLLAYVPIVRGSSTAMNQLLDPCRRWLRRGMPVLIFPEGTYSKGGQLLPFKRGAFQLALEEHVPVVPVVVEGTPGLLDGDGPWMSPTASIRVRVLPALPPESFGPDSQALATQVRTLFEQTLAKTG</sequence>
<protein>
    <recommendedName>
        <fullName evidence="6 9">1-acyl-sn-glycerol-3-phosphate acyltransferase</fullName>
        <ecNumber evidence="5 9">2.3.1.51</ecNumber>
    </recommendedName>
</protein>
<evidence type="ECO:0000256" key="4">
    <source>
        <dbReference type="ARBA" id="ARBA00008655"/>
    </source>
</evidence>
<keyword evidence="9" id="KW-0443">Lipid metabolism</keyword>
<reference evidence="12 15" key="2">
    <citation type="submission" date="2019-07" db="EMBL/GenBank/DDBJ databases">
        <title>Whole genome shotgun sequence of Myxococcus virescens NBRC 100334.</title>
        <authorList>
            <person name="Hosoyama A."/>
            <person name="Uohara A."/>
            <person name="Ohji S."/>
            <person name="Ichikawa N."/>
        </authorList>
    </citation>
    <scope>NUCLEOTIDE SEQUENCE [LARGE SCALE GENOMIC DNA]</scope>
    <source>
        <strain evidence="12 15">NBRC 100334</strain>
    </source>
</reference>
<comment type="pathway">
    <text evidence="3">Lipid metabolism.</text>
</comment>
<keyword evidence="14" id="KW-1185">Reference proteome</keyword>
<evidence type="ECO:0000313" key="13">
    <source>
        <dbReference type="EMBL" id="SDD38727.1"/>
    </source>
</evidence>
<evidence type="ECO:0000256" key="6">
    <source>
        <dbReference type="ARBA" id="ARBA00016139"/>
    </source>
</evidence>
<dbReference type="PANTHER" id="PTHR10434">
    <property type="entry name" value="1-ACYL-SN-GLYCEROL-3-PHOSPHATE ACYLTRANSFERASE"/>
    <property type="match status" value="1"/>
</dbReference>
<evidence type="ECO:0000256" key="2">
    <source>
        <dbReference type="ARBA" id="ARBA00004728"/>
    </source>
</evidence>
<evidence type="ECO:0000259" key="11">
    <source>
        <dbReference type="SMART" id="SM00563"/>
    </source>
</evidence>
<evidence type="ECO:0000256" key="8">
    <source>
        <dbReference type="ARBA" id="ARBA00023315"/>
    </source>
</evidence>
<evidence type="ECO:0000313" key="14">
    <source>
        <dbReference type="Proteomes" id="UP000198717"/>
    </source>
</evidence>
<dbReference type="GO" id="GO:0016020">
    <property type="term" value="C:membrane"/>
    <property type="evidence" value="ECO:0007669"/>
    <property type="project" value="InterPro"/>
</dbReference>
<keyword evidence="7 9" id="KW-0808">Transferase</keyword>
<keyword evidence="10" id="KW-0812">Transmembrane</keyword>
<gene>
    <name evidence="12" type="primary">plsC</name>
    <name evidence="12" type="ORF">MVI01_07610</name>
    <name evidence="13" type="ORF">SAMN04488504_101684</name>
</gene>
<keyword evidence="10" id="KW-0472">Membrane</keyword>
<keyword evidence="9" id="KW-0594">Phospholipid biosynthesis</keyword>
<feature type="transmembrane region" description="Helical" evidence="10">
    <location>
        <begin position="30"/>
        <end position="53"/>
    </location>
</feature>
<comment type="catalytic activity">
    <reaction evidence="1 9">
        <text>a 1-acyl-sn-glycero-3-phosphate + an acyl-CoA = a 1,2-diacyl-sn-glycero-3-phosphate + CoA</text>
        <dbReference type="Rhea" id="RHEA:19709"/>
        <dbReference type="ChEBI" id="CHEBI:57287"/>
        <dbReference type="ChEBI" id="CHEBI:57970"/>
        <dbReference type="ChEBI" id="CHEBI:58342"/>
        <dbReference type="ChEBI" id="CHEBI:58608"/>
        <dbReference type="EC" id="2.3.1.51"/>
    </reaction>
</comment>
<organism evidence="12 15">
    <name type="scientific">Myxococcus virescens</name>
    <dbReference type="NCBI Taxonomy" id="83456"/>
    <lineage>
        <taxon>Bacteria</taxon>
        <taxon>Pseudomonadati</taxon>
        <taxon>Myxococcota</taxon>
        <taxon>Myxococcia</taxon>
        <taxon>Myxococcales</taxon>
        <taxon>Cystobacterineae</taxon>
        <taxon>Myxococcaceae</taxon>
        <taxon>Myxococcus</taxon>
    </lineage>
</organism>
<comment type="caution">
    <text evidence="12">The sequence shown here is derived from an EMBL/GenBank/DDBJ whole genome shotgun (WGS) entry which is preliminary data.</text>
</comment>
<keyword evidence="10" id="KW-1133">Transmembrane helix</keyword>
<feature type="transmembrane region" description="Helical" evidence="10">
    <location>
        <begin position="126"/>
        <end position="146"/>
    </location>
</feature>
<dbReference type="NCBIfam" id="TIGR00530">
    <property type="entry name" value="AGP_acyltrn"/>
    <property type="match status" value="1"/>
</dbReference>
<feature type="domain" description="Phospholipid/glycerol acyltransferase" evidence="11">
    <location>
        <begin position="98"/>
        <end position="211"/>
    </location>
</feature>
<dbReference type="UniPathway" id="UPA00557">
    <property type="reaction ID" value="UER00613"/>
</dbReference>
<proteinExistence type="inferred from homology"/>